<sequence length="80" mass="9310">MNAKREHYYTNEEITIVWRPELCQHSGICVKTLPQVYRPKEKPWIIIENATSEELIAQVALCPSRALSIKKNKKKSSEKL</sequence>
<feature type="domain" description="Divergent 4Fe-4S mono-cluster" evidence="1">
    <location>
        <begin position="9"/>
        <end position="71"/>
    </location>
</feature>
<dbReference type="EMBL" id="CP136426">
    <property type="protein sequence ID" value="WOC51672.1"/>
    <property type="molecule type" value="Genomic_DNA"/>
</dbReference>
<protein>
    <recommendedName>
        <fullName evidence="1">Divergent 4Fe-4S mono-cluster domain-containing protein</fullName>
    </recommendedName>
</protein>
<dbReference type="Proteomes" id="UP001432059">
    <property type="component" value="Chromosome"/>
</dbReference>
<reference evidence="2" key="1">
    <citation type="submission" date="2023-10" db="EMBL/GenBank/DDBJ databases">
        <title>Characterization and whole genome sequencing of a novel strain of Bergeyella porcorum QD2021 isolated from pig.</title>
        <authorList>
            <person name="Liu G."/>
            <person name="Chen C."/>
            <person name="Han X."/>
        </authorList>
    </citation>
    <scope>NUCLEOTIDE SEQUENCE</scope>
    <source>
        <strain evidence="2">QD2021</strain>
    </source>
</reference>
<gene>
    <name evidence="2" type="ORF">BPO_1025</name>
</gene>
<dbReference type="RefSeq" id="WP_327985263.1">
    <property type="nucleotide sequence ID" value="NZ_CP136426.1"/>
</dbReference>
<evidence type="ECO:0000313" key="2">
    <source>
        <dbReference type="EMBL" id="WOC51672.1"/>
    </source>
</evidence>
<organism evidence="2 3">
    <name type="scientific">Bergeyella porcorum</name>
    <dbReference type="NCBI Taxonomy" id="1735111"/>
    <lineage>
        <taxon>Bacteria</taxon>
        <taxon>Pseudomonadati</taxon>
        <taxon>Bacteroidota</taxon>
        <taxon>Flavobacteriia</taxon>
        <taxon>Flavobacteriales</taxon>
        <taxon>Weeksellaceae</taxon>
        <taxon>Bergeyella</taxon>
    </lineage>
</organism>
<dbReference type="SUPFAM" id="SSF54862">
    <property type="entry name" value="4Fe-4S ferredoxins"/>
    <property type="match status" value="1"/>
</dbReference>
<dbReference type="Pfam" id="PF06902">
    <property type="entry name" value="Fer4_19"/>
    <property type="match status" value="1"/>
</dbReference>
<evidence type="ECO:0000313" key="3">
    <source>
        <dbReference type="Proteomes" id="UP001432059"/>
    </source>
</evidence>
<dbReference type="KEGG" id="bpor:BPO_1025"/>
<keyword evidence="3" id="KW-1185">Reference proteome</keyword>
<dbReference type="AlphaFoldDB" id="A0AAU0F246"/>
<accession>A0AAU0F246</accession>
<name>A0AAU0F246_9FLAO</name>
<dbReference type="InterPro" id="IPR010693">
    <property type="entry name" value="Divergent_4Fe-4S_mono-cluster"/>
</dbReference>
<proteinExistence type="predicted"/>
<evidence type="ECO:0000259" key="1">
    <source>
        <dbReference type="Pfam" id="PF06902"/>
    </source>
</evidence>
<dbReference type="Gene3D" id="3.30.70.20">
    <property type="match status" value="1"/>
</dbReference>